<dbReference type="EMBL" id="LAZR01000596">
    <property type="protein sequence ID" value="KKN63253.1"/>
    <property type="molecule type" value="Genomic_DNA"/>
</dbReference>
<name>A0A0F9VBR2_9ZZZZ</name>
<dbReference type="AlphaFoldDB" id="A0A0F9VBR2"/>
<proteinExistence type="predicted"/>
<comment type="caution">
    <text evidence="1">The sequence shown here is derived from an EMBL/GenBank/DDBJ whole genome shotgun (WGS) entry which is preliminary data.</text>
</comment>
<protein>
    <submittedName>
        <fullName evidence="1">Uncharacterized protein</fullName>
    </submittedName>
</protein>
<gene>
    <name evidence="1" type="ORF">LCGC14_0503710</name>
</gene>
<organism evidence="1">
    <name type="scientific">marine sediment metagenome</name>
    <dbReference type="NCBI Taxonomy" id="412755"/>
    <lineage>
        <taxon>unclassified sequences</taxon>
        <taxon>metagenomes</taxon>
        <taxon>ecological metagenomes</taxon>
    </lineage>
</organism>
<accession>A0A0F9VBR2</accession>
<sequence length="83" mass="9622">MGISEKNKEVKHGKVKMAYFRCPCGAMNYMPDVLIRPDKKFKIELNNNREISNDVFIIFTCHGCRKNIEFGITPIFVDPLKDN</sequence>
<evidence type="ECO:0000313" key="1">
    <source>
        <dbReference type="EMBL" id="KKN63253.1"/>
    </source>
</evidence>
<reference evidence="1" key="1">
    <citation type="journal article" date="2015" name="Nature">
        <title>Complex archaea that bridge the gap between prokaryotes and eukaryotes.</title>
        <authorList>
            <person name="Spang A."/>
            <person name="Saw J.H."/>
            <person name="Jorgensen S.L."/>
            <person name="Zaremba-Niedzwiedzka K."/>
            <person name="Martijn J."/>
            <person name="Lind A.E."/>
            <person name="van Eijk R."/>
            <person name="Schleper C."/>
            <person name="Guy L."/>
            <person name="Ettema T.J."/>
        </authorList>
    </citation>
    <scope>NUCLEOTIDE SEQUENCE</scope>
</reference>